<organism evidence="1 2">
    <name type="scientific">Clostridium brassicae</name>
    <dbReference type="NCBI Taxonomy" id="2999072"/>
    <lineage>
        <taxon>Bacteria</taxon>
        <taxon>Bacillati</taxon>
        <taxon>Bacillota</taxon>
        <taxon>Clostridia</taxon>
        <taxon>Eubacteriales</taxon>
        <taxon>Clostridiaceae</taxon>
        <taxon>Clostridium</taxon>
    </lineage>
</organism>
<dbReference type="InterPro" id="IPR024419">
    <property type="entry name" value="YvrJ"/>
</dbReference>
<name>A0ABT4D811_9CLOT</name>
<accession>A0ABT4D811</accession>
<dbReference type="EMBL" id="JAPQFJ010000006">
    <property type="protein sequence ID" value="MCY6958434.1"/>
    <property type="molecule type" value="Genomic_DNA"/>
</dbReference>
<dbReference type="Proteomes" id="UP001144612">
    <property type="component" value="Unassembled WGS sequence"/>
</dbReference>
<evidence type="ECO:0000313" key="1">
    <source>
        <dbReference type="EMBL" id="MCY6958434.1"/>
    </source>
</evidence>
<sequence>MDEIINIINNIGFPMTLSIYLLLHFEKKIDALTATIRDLAEVINSFNIEKQLFYMRPVNTTYKDIYTN</sequence>
<gene>
    <name evidence="1" type="ORF">OW729_07440</name>
</gene>
<dbReference type="RefSeq" id="WP_268060851.1">
    <property type="nucleotide sequence ID" value="NZ_JAPQFJ010000006.1"/>
</dbReference>
<evidence type="ECO:0000313" key="2">
    <source>
        <dbReference type="Proteomes" id="UP001144612"/>
    </source>
</evidence>
<keyword evidence="2" id="KW-1185">Reference proteome</keyword>
<reference evidence="1" key="1">
    <citation type="submission" date="2022-12" db="EMBL/GenBank/DDBJ databases">
        <title>Clostridium sp. nov., isolated from industrial wastewater.</title>
        <authorList>
            <person name="Jiayan W."/>
        </authorList>
    </citation>
    <scope>NUCLEOTIDE SEQUENCE</scope>
    <source>
        <strain evidence="1">ZC22-4</strain>
    </source>
</reference>
<dbReference type="Pfam" id="PF12841">
    <property type="entry name" value="YvrJ"/>
    <property type="match status" value="1"/>
</dbReference>
<comment type="caution">
    <text evidence="1">The sequence shown here is derived from an EMBL/GenBank/DDBJ whole genome shotgun (WGS) entry which is preliminary data.</text>
</comment>
<protein>
    <submittedName>
        <fullName evidence="1">YvrJ family protein</fullName>
    </submittedName>
</protein>
<proteinExistence type="predicted"/>